<dbReference type="RefSeq" id="XP_005714346.1">
    <property type="nucleotide sequence ID" value="XM_005714289.1"/>
</dbReference>
<organism evidence="13 14">
    <name type="scientific">Chondrus crispus</name>
    <name type="common">Carrageen Irish moss</name>
    <name type="synonym">Polymorpha crispa</name>
    <dbReference type="NCBI Taxonomy" id="2769"/>
    <lineage>
        <taxon>Eukaryota</taxon>
        <taxon>Rhodophyta</taxon>
        <taxon>Florideophyceae</taxon>
        <taxon>Rhodymeniophycidae</taxon>
        <taxon>Gigartinales</taxon>
        <taxon>Gigartinaceae</taxon>
        <taxon>Chondrus</taxon>
    </lineage>
</organism>
<comment type="cofactor">
    <cofactor evidence="1">
        <name>Zn(2+)</name>
        <dbReference type="ChEBI" id="CHEBI:29105"/>
    </cofactor>
</comment>
<keyword evidence="5" id="KW-0547">Nucleotide-binding</keyword>
<evidence type="ECO:0000313" key="13">
    <source>
        <dbReference type="EMBL" id="CDF34527.1"/>
    </source>
</evidence>
<dbReference type="PANTHER" id="PTHR10890:SF3">
    <property type="entry name" value="CYSTEINE--TRNA LIGASE, CYTOPLASMIC"/>
    <property type="match status" value="1"/>
</dbReference>
<keyword evidence="3" id="KW-0436">Ligase</keyword>
<accession>R7Q7M4</accession>
<dbReference type="SUPFAM" id="SSF47323">
    <property type="entry name" value="Anticodon-binding domain of a subclass of class I aminoacyl-tRNA synthetases"/>
    <property type="match status" value="1"/>
</dbReference>
<evidence type="ECO:0000256" key="6">
    <source>
        <dbReference type="ARBA" id="ARBA00022833"/>
    </source>
</evidence>
<keyword evidence="9" id="KW-0030">Aminoacyl-tRNA synthetase</keyword>
<dbReference type="InterPro" id="IPR015803">
    <property type="entry name" value="Cys-tRNA-ligase"/>
</dbReference>
<evidence type="ECO:0000256" key="7">
    <source>
        <dbReference type="ARBA" id="ARBA00022840"/>
    </source>
</evidence>
<keyword evidence="7" id="KW-0067">ATP-binding</keyword>
<evidence type="ECO:0000256" key="2">
    <source>
        <dbReference type="ARBA" id="ARBA00012832"/>
    </source>
</evidence>
<dbReference type="InterPro" id="IPR032678">
    <property type="entry name" value="tRNA-synt_1_cat_dom"/>
</dbReference>
<keyword evidence="14" id="KW-1185">Reference proteome</keyword>
<dbReference type="GO" id="GO:0006423">
    <property type="term" value="P:cysteinyl-tRNA aminoacylation"/>
    <property type="evidence" value="ECO:0007669"/>
    <property type="project" value="InterPro"/>
</dbReference>
<dbReference type="HAMAP" id="MF_00041">
    <property type="entry name" value="Cys_tRNA_synth"/>
    <property type="match status" value="1"/>
</dbReference>
<evidence type="ECO:0000256" key="8">
    <source>
        <dbReference type="ARBA" id="ARBA00022917"/>
    </source>
</evidence>
<dbReference type="Gene3D" id="3.40.50.620">
    <property type="entry name" value="HUPs"/>
    <property type="match status" value="1"/>
</dbReference>
<gene>
    <name evidence="13" type="ORF">CHC_T00002892001</name>
</gene>
<evidence type="ECO:0000256" key="1">
    <source>
        <dbReference type="ARBA" id="ARBA00001947"/>
    </source>
</evidence>
<dbReference type="GO" id="GO:0046872">
    <property type="term" value="F:metal ion binding"/>
    <property type="evidence" value="ECO:0007669"/>
    <property type="project" value="UniProtKB-KW"/>
</dbReference>
<dbReference type="CDD" id="cd00672">
    <property type="entry name" value="CysRS_core"/>
    <property type="match status" value="1"/>
</dbReference>
<keyword evidence="4" id="KW-0479">Metal-binding</keyword>
<evidence type="ECO:0000256" key="4">
    <source>
        <dbReference type="ARBA" id="ARBA00022723"/>
    </source>
</evidence>
<dbReference type="InterPro" id="IPR024909">
    <property type="entry name" value="Cys-tRNA/MSH_ligase"/>
</dbReference>
<keyword evidence="11" id="KW-0175">Coiled coil</keyword>
<dbReference type="GeneID" id="17322058"/>
<evidence type="ECO:0000256" key="5">
    <source>
        <dbReference type="ARBA" id="ARBA00022741"/>
    </source>
</evidence>
<feature type="coiled-coil region" evidence="11">
    <location>
        <begin position="539"/>
        <end position="572"/>
    </location>
</feature>
<evidence type="ECO:0000256" key="3">
    <source>
        <dbReference type="ARBA" id="ARBA00022598"/>
    </source>
</evidence>
<dbReference type="EMBL" id="HG001695">
    <property type="protein sequence ID" value="CDF34527.1"/>
    <property type="molecule type" value="Genomic_DNA"/>
</dbReference>
<dbReference type="STRING" id="2769.R7Q7M4"/>
<reference evidence="14" key="1">
    <citation type="journal article" date="2013" name="Proc. Natl. Acad. Sci. U.S.A.">
        <title>Genome structure and metabolic features in the red seaweed Chondrus crispus shed light on evolution of the Archaeplastida.</title>
        <authorList>
            <person name="Collen J."/>
            <person name="Porcel B."/>
            <person name="Carre W."/>
            <person name="Ball S.G."/>
            <person name="Chaparro C."/>
            <person name="Tonon T."/>
            <person name="Barbeyron T."/>
            <person name="Michel G."/>
            <person name="Noel B."/>
            <person name="Valentin K."/>
            <person name="Elias M."/>
            <person name="Artiguenave F."/>
            <person name="Arun A."/>
            <person name="Aury J.M."/>
            <person name="Barbosa-Neto J.F."/>
            <person name="Bothwell J.H."/>
            <person name="Bouget F.Y."/>
            <person name="Brillet L."/>
            <person name="Cabello-Hurtado F."/>
            <person name="Capella-Gutierrez S."/>
            <person name="Charrier B."/>
            <person name="Cladiere L."/>
            <person name="Cock J.M."/>
            <person name="Coelho S.M."/>
            <person name="Colleoni C."/>
            <person name="Czjzek M."/>
            <person name="Da Silva C."/>
            <person name="Delage L."/>
            <person name="Denoeud F."/>
            <person name="Deschamps P."/>
            <person name="Dittami S.M."/>
            <person name="Gabaldon T."/>
            <person name="Gachon C.M."/>
            <person name="Groisillier A."/>
            <person name="Herve C."/>
            <person name="Jabbari K."/>
            <person name="Katinka M."/>
            <person name="Kloareg B."/>
            <person name="Kowalczyk N."/>
            <person name="Labadie K."/>
            <person name="Leblanc C."/>
            <person name="Lopez P.J."/>
            <person name="McLachlan D.H."/>
            <person name="Meslet-Cladiere L."/>
            <person name="Moustafa A."/>
            <person name="Nehr Z."/>
            <person name="Nyvall Collen P."/>
            <person name="Panaud O."/>
            <person name="Partensky F."/>
            <person name="Poulain J."/>
            <person name="Rensing S.A."/>
            <person name="Rousvoal S."/>
            <person name="Samson G."/>
            <person name="Symeonidi A."/>
            <person name="Weissenbach J."/>
            <person name="Zambounis A."/>
            <person name="Wincker P."/>
            <person name="Boyen C."/>
        </authorList>
    </citation>
    <scope>NUCLEOTIDE SEQUENCE [LARGE SCALE GENOMIC DNA]</scope>
    <source>
        <strain evidence="14">cv. Stackhouse</strain>
    </source>
</reference>
<dbReference type="PANTHER" id="PTHR10890">
    <property type="entry name" value="CYSTEINYL-TRNA SYNTHETASE"/>
    <property type="match status" value="1"/>
</dbReference>
<name>R7Q7M4_CHOCR</name>
<proteinExistence type="inferred from homology"/>
<protein>
    <recommendedName>
        <fullName evidence="2">cysteine--tRNA ligase</fullName>
        <ecNumber evidence="2">6.1.1.16</ecNumber>
    </recommendedName>
    <alternativeName>
        <fullName evidence="10">Cysteinyl-tRNA synthetase</fullName>
    </alternativeName>
</protein>
<dbReference type="GO" id="GO:0004817">
    <property type="term" value="F:cysteine-tRNA ligase activity"/>
    <property type="evidence" value="ECO:0007669"/>
    <property type="project" value="UniProtKB-EC"/>
</dbReference>
<keyword evidence="6" id="KW-0862">Zinc</keyword>
<dbReference type="AlphaFoldDB" id="R7Q7M4"/>
<dbReference type="GO" id="GO:0005737">
    <property type="term" value="C:cytoplasm"/>
    <property type="evidence" value="ECO:0007669"/>
    <property type="project" value="TreeGrafter"/>
</dbReference>
<dbReference type="Gene3D" id="1.20.120.1910">
    <property type="entry name" value="Cysteine-tRNA ligase, C-terminal anti-codon recognition domain"/>
    <property type="match status" value="1"/>
</dbReference>
<dbReference type="EC" id="6.1.1.16" evidence="2"/>
<dbReference type="KEGG" id="ccp:CHC_T00002892001"/>
<evidence type="ECO:0000313" key="14">
    <source>
        <dbReference type="Proteomes" id="UP000012073"/>
    </source>
</evidence>
<dbReference type="InterPro" id="IPR009080">
    <property type="entry name" value="tRNAsynth_Ia_anticodon-bd"/>
</dbReference>
<sequence>MGDQQGYYPWQGPDDPSKSRLKVLNSFTGQKEPFVPRDGGNRVSWYICGPTVYDSAHVGHASNYVRFDVVRRILSDYFGYDLVVQMNVTDIDDKIIKRATERNLSFEVLAHEFETEFMEDMDSLNVKRPDFLTRVSEYIPEVIDYIRQIIQNGFAYESAGSVYFDTGAFTDAGHNYGKLEPGSVGNQSLIAEGEGALTAADACIRSQKKAPGDFVLWKKSKKGEPSWESPWGPGRPGWHIECSAMASNVLGPIIDIHAGGVDLRFPHHSNEVAQAEAYHSSHNWVNYFLHAGHLHIEGLKMSKSLKNFITIRNCLQRYNARQMRLAFLCHRYDAPMIYAEHAMEEAVSVDRTFIDFFGTLKATIREVERKDPVARVMRPLDMERELSTELERAQETIHNSLADNFDTPSALREIQNLVRSTNAYMAHRGTESNNLLLEGIGGYISKMLSVFGLSHDNAASSNLRYGSKAEDESSDSTLANVLDAFCQFRDTVRSEARKENSAGMRKILSLSDSVRDDDLPKLGVRLEDRGVDQPAMWKLEEAETLVMEIQRKREAEASRREEKERKRLAREAKLREDLEKGRLSPEVLFKESKEYAGKYRAFDEQGMPTMDANGEGLSKSALKSLAKARTRQEKLHAKFLAANGSQPT</sequence>
<evidence type="ECO:0000256" key="11">
    <source>
        <dbReference type="SAM" id="Coils"/>
    </source>
</evidence>
<dbReference type="PhylomeDB" id="R7Q7M4"/>
<keyword evidence="8" id="KW-0648">Protein biosynthesis</keyword>
<dbReference type="OrthoDB" id="438179at2759"/>
<dbReference type="Pfam" id="PF01406">
    <property type="entry name" value="tRNA-synt_1e"/>
    <property type="match status" value="1"/>
</dbReference>
<dbReference type="Gramene" id="CDF34527">
    <property type="protein sequence ID" value="CDF34527"/>
    <property type="gene ID" value="CHC_T00002892001"/>
</dbReference>
<evidence type="ECO:0000256" key="9">
    <source>
        <dbReference type="ARBA" id="ARBA00023146"/>
    </source>
</evidence>
<feature type="domain" description="tRNA synthetases class I catalytic" evidence="12">
    <location>
        <begin position="40"/>
        <end position="347"/>
    </location>
</feature>
<dbReference type="GO" id="GO:0005524">
    <property type="term" value="F:ATP binding"/>
    <property type="evidence" value="ECO:0007669"/>
    <property type="project" value="UniProtKB-KW"/>
</dbReference>
<dbReference type="PRINTS" id="PR00983">
    <property type="entry name" value="TRNASYNTHCYS"/>
</dbReference>
<evidence type="ECO:0000259" key="12">
    <source>
        <dbReference type="Pfam" id="PF01406"/>
    </source>
</evidence>
<dbReference type="NCBIfam" id="TIGR00435">
    <property type="entry name" value="cysS"/>
    <property type="match status" value="1"/>
</dbReference>
<dbReference type="SUPFAM" id="SSF52374">
    <property type="entry name" value="Nucleotidylyl transferase"/>
    <property type="match status" value="1"/>
</dbReference>
<dbReference type="InterPro" id="IPR014729">
    <property type="entry name" value="Rossmann-like_a/b/a_fold"/>
</dbReference>
<evidence type="ECO:0000256" key="10">
    <source>
        <dbReference type="ARBA" id="ARBA00031499"/>
    </source>
</evidence>
<dbReference type="FunFam" id="3.40.50.620:FF:000027">
    <property type="entry name" value="Cysteine--tRNA ligase, cytoplasmic"/>
    <property type="match status" value="1"/>
</dbReference>
<dbReference type="OMA" id="FHNDMKS"/>
<dbReference type="Proteomes" id="UP000012073">
    <property type="component" value="Unassembled WGS sequence"/>
</dbReference>